<dbReference type="PROSITE" id="PS51257">
    <property type="entry name" value="PROKAR_LIPOPROTEIN"/>
    <property type="match status" value="1"/>
</dbReference>
<feature type="domain" description="Citrate transporter-like" evidence="7">
    <location>
        <begin position="16"/>
        <end position="300"/>
    </location>
</feature>
<dbReference type="GO" id="GO:0016020">
    <property type="term" value="C:membrane"/>
    <property type="evidence" value="ECO:0007669"/>
    <property type="project" value="UniProtKB-SubCell"/>
</dbReference>
<feature type="transmembrane region" description="Helical" evidence="6">
    <location>
        <begin position="282"/>
        <end position="303"/>
    </location>
</feature>
<reference evidence="8" key="1">
    <citation type="submission" date="2020-10" db="EMBL/GenBank/DDBJ databases">
        <authorList>
            <person name="Gilroy R."/>
        </authorList>
    </citation>
    <scope>NUCLEOTIDE SEQUENCE</scope>
    <source>
        <strain evidence="8">ChiBcec2-4451</strain>
    </source>
</reference>
<keyword evidence="5 6" id="KW-0472">Membrane</keyword>
<evidence type="ECO:0000313" key="8">
    <source>
        <dbReference type="EMBL" id="HIV13880.1"/>
    </source>
</evidence>
<organism evidence="8 9">
    <name type="scientific">Candidatus Pullilachnospira stercoravium</name>
    <dbReference type="NCBI Taxonomy" id="2840913"/>
    <lineage>
        <taxon>Bacteria</taxon>
        <taxon>Bacillati</taxon>
        <taxon>Bacillota</taxon>
        <taxon>Clostridia</taxon>
        <taxon>Lachnospirales</taxon>
        <taxon>Lachnospiraceae</taxon>
        <taxon>Lachnospiraceae incertae sedis</taxon>
        <taxon>Candidatus Pullilachnospira</taxon>
    </lineage>
</organism>
<evidence type="ECO:0000256" key="2">
    <source>
        <dbReference type="ARBA" id="ARBA00022448"/>
    </source>
</evidence>
<evidence type="ECO:0000259" key="7">
    <source>
        <dbReference type="Pfam" id="PF03600"/>
    </source>
</evidence>
<comment type="caution">
    <text evidence="8">The sequence shown here is derived from an EMBL/GenBank/DDBJ whole genome shotgun (WGS) entry which is preliminary data.</text>
</comment>
<evidence type="ECO:0000256" key="3">
    <source>
        <dbReference type="ARBA" id="ARBA00022692"/>
    </source>
</evidence>
<keyword evidence="3 6" id="KW-0812">Transmembrane</keyword>
<feature type="transmembrane region" description="Helical" evidence="6">
    <location>
        <begin position="246"/>
        <end position="262"/>
    </location>
</feature>
<dbReference type="PANTHER" id="PTHR43568">
    <property type="entry name" value="P PROTEIN"/>
    <property type="match status" value="1"/>
</dbReference>
<evidence type="ECO:0000256" key="1">
    <source>
        <dbReference type="ARBA" id="ARBA00004141"/>
    </source>
</evidence>
<dbReference type="PANTHER" id="PTHR43568:SF1">
    <property type="entry name" value="P PROTEIN"/>
    <property type="match status" value="1"/>
</dbReference>
<dbReference type="AlphaFoldDB" id="A0A9D1NXF9"/>
<evidence type="ECO:0000256" key="4">
    <source>
        <dbReference type="ARBA" id="ARBA00022989"/>
    </source>
</evidence>
<feature type="transmembrane region" description="Helical" evidence="6">
    <location>
        <begin position="35"/>
        <end position="56"/>
    </location>
</feature>
<reference evidence="8" key="2">
    <citation type="journal article" date="2021" name="PeerJ">
        <title>Extensive microbial diversity within the chicken gut microbiome revealed by metagenomics and culture.</title>
        <authorList>
            <person name="Gilroy R."/>
            <person name="Ravi A."/>
            <person name="Getino M."/>
            <person name="Pursley I."/>
            <person name="Horton D.L."/>
            <person name="Alikhan N.F."/>
            <person name="Baker D."/>
            <person name="Gharbi K."/>
            <person name="Hall N."/>
            <person name="Watson M."/>
            <person name="Adriaenssens E.M."/>
            <person name="Foster-Nyarko E."/>
            <person name="Jarju S."/>
            <person name="Secka A."/>
            <person name="Antonio M."/>
            <person name="Oren A."/>
            <person name="Chaudhuri R.R."/>
            <person name="La Ragione R."/>
            <person name="Hildebrand F."/>
            <person name="Pallen M.J."/>
        </authorList>
    </citation>
    <scope>NUCLEOTIDE SEQUENCE</scope>
    <source>
        <strain evidence="8">ChiBcec2-4451</strain>
    </source>
</reference>
<feature type="transmembrane region" description="Helical" evidence="6">
    <location>
        <begin position="202"/>
        <end position="234"/>
    </location>
</feature>
<protein>
    <submittedName>
        <fullName evidence="8">Citrate transporter</fullName>
    </submittedName>
</protein>
<feature type="transmembrane region" description="Helical" evidence="6">
    <location>
        <begin position="346"/>
        <end position="364"/>
    </location>
</feature>
<comment type="subcellular location">
    <subcellularLocation>
        <location evidence="1">Membrane</location>
        <topology evidence="1">Multi-pass membrane protein</topology>
    </subcellularLocation>
</comment>
<keyword evidence="2" id="KW-0813">Transport</keyword>
<dbReference type="InterPro" id="IPR004680">
    <property type="entry name" value="Cit_transptr-like_dom"/>
</dbReference>
<dbReference type="EMBL" id="DVON01000260">
    <property type="protein sequence ID" value="HIV13880.1"/>
    <property type="molecule type" value="Genomic_DNA"/>
</dbReference>
<dbReference type="InterPro" id="IPR051475">
    <property type="entry name" value="Diverse_Ion_Transporter"/>
</dbReference>
<proteinExistence type="predicted"/>
<feature type="transmembrane region" description="Helical" evidence="6">
    <location>
        <begin position="310"/>
        <end position="331"/>
    </location>
</feature>
<evidence type="ECO:0000256" key="5">
    <source>
        <dbReference type="ARBA" id="ARBA00023136"/>
    </source>
</evidence>
<sequence>MKKLWDLAKGDVVLCASFVLAVLSCFLTPPGPEYLSYIDFDTLILLFCLMLIMEGLREQKVFLALGNGMLSRVSTRRGVTFTLVFLCFLCSMLITNDVALITFVPFGIMILEMADLHGKLCRTVTLMTIAANLGSMFTPVGNPQNLYLYSLSGMTLPQFLLLMLPYTVAAAVLLFIIIWFGAGRENLTVKPQTVQLGDRGTILWYLLLFVCCLLTVAGVLPHILLLILTVAGICWKNPASFVRVDYSLLFTFTFFFIFVGNIRQVEQLQLLIGGLLEGHERLISVAVSQIISNVPAAMLLSGYTDQVRELIVGTNLGGLGTLIASMASLISWKQIASWYPGAKKRYLLEFTGWNLLFLAVLLLIP</sequence>
<dbReference type="Proteomes" id="UP000886723">
    <property type="component" value="Unassembled WGS sequence"/>
</dbReference>
<name>A0A9D1NXF9_9FIRM</name>
<feature type="transmembrane region" description="Helical" evidence="6">
    <location>
        <begin position="159"/>
        <end position="182"/>
    </location>
</feature>
<feature type="transmembrane region" description="Helical" evidence="6">
    <location>
        <begin position="12"/>
        <end position="29"/>
    </location>
</feature>
<accession>A0A9D1NXF9</accession>
<dbReference type="GO" id="GO:0055085">
    <property type="term" value="P:transmembrane transport"/>
    <property type="evidence" value="ECO:0007669"/>
    <property type="project" value="InterPro"/>
</dbReference>
<evidence type="ECO:0000313" key="9">
    <source>
        <dbReference type="Proteomes" id="UP000886723"/>
    </source>
</evidence>
<gene>
    <name evidence="8" type="ORF">IAA63_12200</name>
</gene>
<dbReference type="Pfam" id="PF03600">
    <property type="entry name" value="CitMHS"/>
    <property type="match status" value="1"/>
</dbReference>
<keyword evidence="4 6" id="KW-1133">Transmembrane helix</keyword>
<feature type="transmembrane region" description="Helical" evidence="6">
    <location>
        <begin position="77"/>
        <end position="94"/>
    </location>
</feature>
<evidence type="ECO:0000256" key="6">
    <source>
        <dbReference type="SAM" id="Phobius"/>
    </source>
</evidence>